<evidence type="ECO:0000256" key="10">
    <source>
        <dbReference type="ARBA" id="ARBA00023157"/>
    </source>
</evidence>
<evidence type="ECO:0000256" key="12">
    <source>
        <dbReference type="ARBA" id="ARBA00023283"/>
    </source>
</evidence>
<keyword evidence="10" id="KW-1015">Disulfide bond</keyword>
<evidence type="ECO:0000256" key="4">
    <source>
        <dbReference type="ARBA" id="ARBA00022553"/>
    </source>
</evidence>
<evidence type="ECO:0000256" key="3">
    <source>
        <dbReference type="ARBA" id="ARBA00022475"/>
    </source>
</evidence>
<keyword evidence="4" id="KW-0597">Phosphoprotein</keyword>
<dbReference type="InterPro" id="IPR006704">
    <property type="entry name" value="CD47"/>
</dbReference>
<evidence type="ECO:0000256" key="2">
    <source>
        <dbReference type="ARBA" id="ARBA00015454"/>
    </source>
</evidence>
<dbReference type="InterPro" id="IPR037805">
    <property type="entry name" value="IgV_CD47"/>
</dbReference>
<evidence type="ECO:0000256" key="9">
    <source>
        <dbReference type="ARBA" id="ARBA00023136"/>
    </source>
</evidence>
<feature type="non-terminal residue" evidence="17">
    <location>
        <position position="1"/>
    </location>
</feature>
<feature type="non-terminal residue" evidence="17">
    <location>
        <position position="274"/>
    </location>
</feature>
<dbReference type="PANTHER" id="PTHR10613:SF0">
    <property type="entry name" value="LEUKOCYTE SURFACE ANTIGEN CD47"/>
    <property type="match status" value="1"/>
</dbReference>
<dbReference type="Proteomes" id="UP000583613">
    <property type="component" value="Unassembled WGS sequence"/>
</dbReference>
<dbReference type="GO" id="GO:0050766">
    <property type="term" value="P:positive regulation of phagocytosis"/>
    <property type="evidence" value="ECO:0007669"/>
    <property type="project" value="InterPro"/>
</dbReference>
<dbReference type="PANTHER" id="PTHR10613">
    <property type="entry name" value="LEUKOCYTE SURFACE ANTIGEN CD47"/>
    <property type="match status" value="1"/>
</dbReference>
<dbReference type="OrthoDB" id="9447188at2759"/>
<evidence type="ECO:0000256" key="13">
    <source>
        <dbReference type="ARBA" id="ARBA00023319"/>
    </source>
</evidence>
<dbReference type="SUPFAM" id="SSF48726">
    <property type="entry name" value="Immunoglobulin"/>
    <property type="match status" value="1"/>
</dbReference>
<feature type="domain" description="Ig-like" evidence="16">
    <location>
        <begin position="1"/>
        <end position="109"/>
    </location>
</feature>
<dbReference type="Pfam" id="PF08204">
    <property type="entry name" value="V-set_CD47"/>
    <property type="match status" value="1"/>
</dbReference>
<evidence type="ECO:0000256" key="5">
    <source>
        <dbReference type="ARBA" id="ARBA00022692"/>
    </source>
</evidence>
<keyword evidence="13" id="KW-0393">Immunoglobulin domain</keyword>
<dbReference type="Pfam" id="PF04549">
    <property type="entry name" value="CD47"/>
    <property type="match status" value="1"/>
</dbReference>
<dbReference type="AlphaFoldDB" id="A0A7K8XIW1"/>
<evidence type="ECO:0000313" key="17">
    <source>
        <dbReference type="EMBL" id="NXF91191.1"/>
    </source>
</evidence>
<keyword evidence="3" id="KW-1003">Cell membrane</keyword>
<feature type="transmembrane region" description="Helical" evidence="15">
    <location>
        <begin position="252"/>
        <end position="273"/>
    </location>
</feature>
<reference evidence="17 18" key="1">
    <citation type="submission" date="2019-09" db="EMBL/GenBank/DDBJ databases">
        <title>Bird 10,000 Genomes (B10K) Project - Family phase.</title>
        <authorList>
            <person name="Zhang G."/>
        </authorList>
    </citation>
    <scope>NUCLEOTIDE SEQUENCE [LARGE SCALE GENOMIC DNA]</scope>
    <source>
        <strain evidence="17">B10K-DU-001-04</strain>
        <tissue evidence="17">Muscle</tissue>
    </source>
</reference>
<keyword evidence="9 15" id="KW-0472">Membrane</keyword>
<dbReference type="CDD" id="cd16090">
    <property type="entry name" value="IgV_CD47"/>
    <property type="match status" value="1"/>
</dbReference>
<feature type="transmembrane region" description="Helical" evidence="15">
    <location>
        <begin position="191"/>
        <end position="209"/>
    </location>
</feature>
<dbReference type="InterPro" id="IPR013783">
    <property type="entry name" value="Ig-like_fold"/>
</dbReference>
<dbReference type="InterPro" id="IPR013147">
    <property type="entry name" value="CD47-like_TM"/>
</dbReference>
<evidence type="ECO:0000259" key="16">
    <source>
        <dbReference type="PROSITE" id="PS50835"/>
    </source>
</evidence>
<dbReference type="InterPro" id="IPR013270">
    <property type="entry name" value="CD47_Vset"/>
</dbReference>
<evidence type="ECO:0000256" key="15">
    <source>
        <dbReference type="SAM" id="Phobius"/>
    </source>
</evidence>
<name>A0A7K8XIW1_9PICI</name>
<dbReference type="InterPro" id="IPR036179">
    <property type="entry name" value="Ig-like_dom_sf"/>
</dbReference>
<dbReference type="PROSITE" id="PS50835">
    <property type="entry name" value="IG_LIKE"/>
    <property type="match status" value="1"/>
</dbReference>
<dbReference type="GO" id="GO:0070062">
    <property type="term" value="C:extracellular exosome"/>
    <property type="evidence" value="ECO:0007669"/>
    <property type="project" value="TreeGrafter"/>
</dbReference>
<keyword evidence="5 15" id="KW-0812">Transmembrane</keyword>
<evidence type="ECO:0000256" key="1">
    <source>
        <dbReference type="ARBA" id="ARBA00004651"/>
    </source>
</evidence>
<dbReference type="GO" id="GO:0070053">
    <property type="term" value="F:thrombospondin receptor activity"/>
    <property type="evidence" value="ECO:0007669"/>
    <property type="project" value="InterPro"/>
</dbReference>
<keyword evidence="7" id="KW-0130">Cell adhesion</keyword>
<dbReference type="InterPro" id="IPR007110">
    <property type="entry name" value="Ig-like_dom"/>
</dbReference>
<organism evidence="17 18">
    <name type="scientific">Eubucco bourcierii</name>
    <name type="common">red-headed barbet</name>
    <dbReference type="NCBI Taxonomy" id="91767"/>
    <lineage>
        <taxon>Eukaryota</taxon>
        <taxon>Metazoa</taxon>
        <taxon>Chordata</taxon>
        <taxon>Craniata</taxon>
        <taxon>Vertebrata</taxon>
        <taxon>Euteleostomi</taxon>
        <taxon>Archelosauria</taxon>
        <taxon>Archosauria</taxon>
        <taxon>Dinosauria</taxon>
        <taxon>Saurischia</taxon>
        <taxon>Theropoda</taxon>
        <taxon>Coelurosauria</taxon>
        <taxon>Aves</taxon>
        <taxon>Neognathae</taxon>
        <taxon>Neoaves</taxon>
        <taxon>Telluraves</taxon>
        <taxon>Coraciimorphae</taxon>
        <taxon>Piciformes</taxon>
        <taxon>Ramphastidae</taxon>
        <taxon>Eubucco</taxon>
    </lineage>
</organism>
<evidence type="ECO:0000256" key="7">
    <source>
        <dbReference type="ARBA" id="ARBA00022889"/>
    </source>
</evidence>
<evidence type="ECO:0000256" key="6">
    <source>
        <dbReference type="ARBA" id="ARBA00022729"/>
    </source>
</evidence>
<feature type="transmembrane region" description="Helical" evidence="15">
    <location>
        <begin position="221"/>
        <end position="240"/>
    </location>
</feature>
<keyword evidence="8 15" id="KW-1133">Transmembrane helix</keyword>
<dbReference type="GO" id="GO:0005886">
    <property type="term" value="C:plasma membrane"/>
    <property type="evidence" value="ECO:0007669"/>
    <property type="project" value="UniProtKB-SubCell"/>
</dbReference>
<dbReference type="Gene3D" id="2.60.40.10">
    <property type="entry name" value="Immunoglobulins"/>
    <property type="match status" value="1"/>
</dbReference>
<protein>
    <recommendedName>
        <fullName evidence="2">Leukocyte surface antigen CD47</fullName>
    </recommendedName>
    <alternativeName>
        <fullName evidence="14">Integrin-associated protein</fullName>
    </alternativeName>
</protein>
<keyword evidence="6" id="KW-0732">Signal</keyword>
<dbReference type="GO" id="GO:0050729">
    <property type="term" value="P:positive regulation of inflammatory response"/>
    <property type="evidence" value="ECO:0007669"/>
    <property type="project" value="InterPro"/>
</dbReference>
<keyword evidence="18" id="KW-1185">Reference proteome</keyword>
<dbReference type="GO" id="GO:0022409">
    <property type="term" value="P:positive regulation of cell-cell adhesion"/>
    <property type="evidence" value="ECO:0007669"/>
    <property type="project" value="InterPro"/>
</dbReference>
<comment type="subcellular location">
    <subcellularLocation>
        <location evidence="1">Cell membrane</location>
        <topology evidence="1">Multi-pass membrane protein</topology>
    </subcellularLocation>
</comment>
<gene>
    <name evidence="17" type="primary">Cd47</name>
    <name evidence="17" type="ORF">EUBBOU_R14209</name>
</gene>
<feature type="transmembrane region" description="Helical" evidence="15">
    <location>
        <begin position="160"/>
        <end position="179"/>
    </location>
</feature>
<evidence type="ECO:0000256" key="14">
    <source>
        <dbReference type="ARBA" id="ARBA00033289"/>
    </source>
</evidence>
<keyword evidence="12" id="KW-0873">Pyrrolidone carboxylic acid</keyword>
<feature type="transmembrane region" description="Helical" evidence="15">
    <location>
        <begin position="126"/>
        <end position="148"/>
    </location>
</feature>
<evidence type="ECO:0000313" key="18">
    <source>
        <dbReference type="Proteomes" id="UP000583613"/>
    </source>
</evidence>
<dbReference type="EMBL" id="VWZE01012340">
    <property type="protein sequence ID" value="NXF91191.1"/>
    <property type="molecule type" value="Genomic_DNA"/>
</dbReference>
<evidence type="ECO:0000256" key="11">
    <source>
        <dbReference type="ARBA" id="ARBA00023180"/>
    </source>
</evidence>
<accession>A0A7K8XIW1</accession>
<keyword evidence="11" id="KW-0325">Glycoprotein</keyword>
<dbReference type="GO" id="GO:0007155">
    <property type="term" value="P:cell adhesion"/>
    <property type="evidence" value="ECO:0007669"/>
    <property type="project" value="UniProtKB-KW"/>
</dbReference>
<comment type="caution">
    <text evidence="17">The sequence shown here is derived from an EMBL/GenBank/DDBJ whole genome shotgun (WGS) entry which is preliminary data.</text>
</comment>
<proteinExistence type="predicted"/>
<evidence type="ECO:0000256" key="8">
    <source>
        <dbReference type="ARBA" id="ARBA00022989"/>
    </source>
</evidence>
<sequence>GSAQLILTATDVEKTNCNKTVVLPCYVTNLEEKNEKVMFVLWSRQGQVIFNFDGANQEVFRDPTVPSANLVSQADLPKGIASLMLNSAEAEVGNYSCQVTELSREGQVKVELRNRSGSWFLLVERAIIIVLLFLIIVLCSAQLSVVAFKYEIVSQKKVSIAVAGFIFTVAAVIGTVLFVQDGFTRENQAGLGLIVIPAVSMVPLQYFIFRIVFDSLPQATFALIGLHILGYVIAVVGFALCVSACPPSHGSILIAGLAIMAITNLLSLAYVFIM</sequence>